<dbReference type="SUPFAM" id="SSF51556">
    <property type="entry name" value="Metallo-dependent hydrolases"/>
    <property type="match status" value="1"/>
</dbReference>
<protein>
    <submittedName>
        <fullName evidence="3">Amidohydrolase</fullName>
    </submittedName>
</protein>
<keyword evidence="1 3" id="KW-0378">Hydrolase</keyword>
<evidence type="ECO:0000313" key="3">
    <source>
        <dbReference type="EMBL" id="PSR34126.1"/>
    </source>
</evidence>
<dbReference type="InterPro" id="IPR006680">
    <property type="entry name" value="Amidohydro-rel"/>
</dbReference>
<reference evidence="3 4" key="1">
    <citation type="journal article" date="2014" name="BMC Genomics">
        <title>Comparison of environmental and isolate Sulfobacillus genomes reveals diverse carbon, sulfur, nitrogen, and hydrogen metabolisms.</title>
        <authorList>
            <person name="Justice N.B."/>
            <person name="Norman A."/>
            <person name="Brown C.T."/>
            <person name="Singh A."/>
            <person name="Thomas B.C."/>
            <person name="Banfield J.F."/>
        </authorList>
    </citation>
    <scope>NUCLEOTIDE SEQUENCE [LARGE SCALE GENOMIC DNA]</scope>
    <source>
        <strain evidence="3">AMDSBA4</strain>
    </source>
</reference>
<dbReference type="Proteomes" id="UP000242972">
    <property type="component" value="Unassembled WGS sequence"/>
</dbReference>
<accession>A0A2T2XI30</accession>
<feature type="domain" description="Amidohydrolase-related" evidence="2">
    <location>
        <begin position="63"/>
        <end position="424"/>
    </location>
</feature>
<dbReference type="Gene3D" id="2.30.40.10">
    <property type="entry name" value="Urease, subunit C, domain 1"/>
    <property type="match status" value="1"/>
</dbReference>
<dbReference type="EMBL" id="PXYW01000012">
    <property type="protein sequence ID" value="PSR34126.1"/>
    <property type="molecule type" value="Genomic_DNA"/>
</dbReference>
<name>A0A2T2XI30_9FIRM</name>
<organism evidence="3 4">
    <name type="scientific">Sulfobacillus benefaciens</name>
    <dbReference type="NCBI Taxonomy" id="453960"/>
    <lineage>
        <taxon>Bacteria</taxon>
        <taxon>Bacillati</taxon>
        <taxon>Bacillota</taxon>
        <taxon>Clostridia</taxon>
        <taxon>Eubacteriales</taxon>
        <taxon>Clostridiales Family XVII. Incertae Sedis</taxon>
        <taxon>Sulfobacillus</taxon>
    </lineage>
</organism>
<dbReference type="Pfam" id="PF01979">
    <property type="entry name" value="Amidohydro_1"/>
    <property type="match status" value="1"/>
</dbReference>
<dbReference type="InterPro" id="IPR050287">
    <property type="entry name" value="MTA/SAH_deaminase"/>
</dbReference>
<sequence length="466" mass="51138">MPEPVTLLLTDADWILTMDEKRRVIKNGAIAIKDDRIVEIGHTADICKKFSAPTMRSLPGRLIMPGLVDGHIHSSFQLSRGLADEVGSQKFLFQRMYPYEGYLNPEQSYWSTALCALEELRHGVTCMIDPGNYSPEETVQALSTSGIRAVIAKSAMDIAKSSFGSLPATFVETTEEALQRSEAVVQKFHQSENGRIRVSLSFRGVNNASDALISRMRQMAEHYQIGFQAHACFAKETRDSSVGGTGYTEVERLNRLGALGPNLLLIHMGWATPTELLMLRDHDVKVVAAPSSSFHNGYGNVTMGKIPELLAMGVSVGLGSDHASSGIVDLVQEMRMAAGGYKEVRMDAAIMAPETLVEMATLHGSRCAWWDDEIGALVPGKKADLAVFDTRSPEWQPLYNPVANLVYSATGSSVDMVLVNGRIVVDQGEVLTLNANEIYDNVKRVIPEILQQTGLEEIAQTRWPIE</sequence>
<evidence type="ECO:0000313" key="4">
    <source>
        <dbReference type="Proteomes" id="UP000242972"/>
    </source>
</evidence>
<gene>
    <name evidence="3" type="ORF">C7B46_06935</name>
</gene>
<dbReference type="InterPro" id="IPR032466">
    <property type="entry name" value="Metal_Hydrolase"/>
</dbReference>
<dbReference type="SUPFAM" id="SSF51338">
    <property type="entry name" value="Composite domain of metallo-dependent hydrolases"/>
    <property type="match status" value="1"/>
</dbReference>
<dbReference type="PANTHER" id="PTHR43794:SF11">
    <property type="entry name" value="AMIDOHYDROLASE-RELATED DOMAIN-CONTAINING PROTEIN"/>
    <property type="match status" value="1"/>
</dbReference>
<dbReference type="PANTHER" id="PTHR43794">
    <property type="entry name" value="AMINOHYDROLASE SSNA-RELATED"/>
    <property type="match status" value="1"/>
</dbReference>
<evidence type="ECO:0000259" key="2">
    <source>
        <dbReference type="Pfam" id="PF01979"/>
    </source>
</evidence>
<dbReference type="InterPro" id="IPR011059">
    <property type="entry name" value="Metal-dep_hydrolase_composite"/>
</dbReference>
<dbReference type="Gene3D" id="3.20.20.140">
    <property type="entry name" value="Metal-dependent hydrolases"/>
    <property type="match status" value="1"/>
</dbReference>
<proteinExistence type="predicted"/>
<evidence type="ECO:0000256" key="1">
    <source>
        <dbReference type="ARBA" id="ARBA00022801"/>
    </source>
</evidence>
<dbReference type="AlphaFoldDB" id="A0A2T2XI30"/>
<dbReference type="GO" id="GO:0016810">
    <property type="term" value="F:hydrolase activity, acting on carbon-nitrogen (but not peptide) bonds"/>
    <property type="evidence" value="ECO:0007669"/>
    <property type="project" value="InterPro"/>
</dbReference>
<comment type="caution">
    <text evidence="3">The sequence shown here is derived from an EMBL/GenBank/DDBJ whole genome shotgun (WGS) entry which is preliminary data.</text>
</comment>